<dbReference type="Proteomes" id="UP000000483">
    <property type="component" value="Chromosome"/>
</dbReference>
<reference evidence="1 2" key="1">
    <citation type="journal article" date="2011" name="Stand. Genomic Sci.">
        <title>Complete genome sequence of the acetate-degrading sulfate reducer Desulfobacca acetoxidans type strain (ASRB2).</title>
        <authorList>
            <person name="Goker M."/>
            <person name="Teshima H."/>
            <person name="Lapidus A."/>
            <person name="Nolan M."/>
            <person name="Lucas S."/>
            <person name="Hammon N."/>
            <person name="Deshpande S."/>
            <person name="Cheng J.F."/>
            <person name="Tapia R."/>
            <person name="Han C."/>
            <person name="Goodwin L."/>
            <person name="Pitluck S."/>
            <person name="Huntemann M."/>
            <person name="Liolios K."/>
            <person name="Ivanova N."/>
            <person name="Pagani I."/>
            <person name="Mavromatis K."/>
            <person name="Ovchinikova G."/>
            <person name="Pati A."/>
            <person name="Chen A."/>
            <person name="Palaniappan K."/>
            <person name="Land M."/>
            <person name="Hauser L."/>
            <person name="Brambilla E.M."/>
            <person name="Rohde M."/>
            <person name="Spring S."/>
            <person name="Detter J.C."/>
            <person name="Woyke T."/>
            <person name="Bristow J."/>
            <person name="Eisen J.A."/>
            <person name="Markowitz V."/>
            <person name="Hugenholtz P."/>
            <person name="Kyrpides N.C."/>
            <person name="Klenk H.P."/>
        </authorList>
    </citation>
    <scope>NUCLEOTIDE SEQUENCE [LARGE SCALE GENOMIC DNA]</scope>
    <source>
        <strain evidence="2">ATCC 700848 / DSM 11109 / ASRB2</strain>
    </source>
</reference>
<evidence type="ECO:0000313" key="2">
    <source>
        <dbReference type="Proteomes" id="UP000000483"/>
    </source>
</evidence>
<dbReference type="EMBL" id="CP002629">
    <property type="protein sequence ID" value="AEB10107.1"/>
    <property type="molecule type" value="Genomic_DNA"/>
</dbReference>
<gene>
    <name evidence="1" type="ordered locus">Desac_2283</name>
</gene>
<organism evidence="1 2">
    <name type="scientific">Desulfobacca acetoxidans (strain ATCC 700848 / DSM 11109 / ASRB2)</name>
    <dbReference type="NCBI Taxonomy" id="880072"/>
    <lineage>
        <taxon>Bacteria</taxon>
        <taxon>Pseudomonadati</taxon>
        <taxon>Thermodesulfobacteriota</taxon>
        <taxon>Desulfobaccia</taxon>
        <taxon>Desulfobaccales</taxon>
        <taxon>Desulfobaccaceae</taxon>
        <taxon>Desulfobacca</taxon>
    </lineage>
</organism>
<dbReference type="HOGENOM" id="CLU_2522106_0_0_7"/>
<proteinExistence type="predicted"/>
<dbReference type="AlphaFoldDB" id="F2NFI8"/>
<protein>
    <submittedName>
        <fullName evidence="1">Uncharacterized protein</fullName>
    </submittedName>
</protein>
<reference evidence="2" key="2">
    <citation type="submission" date="2011-03" db="EMBL/GenBank/DDBJ databases">
        <title>The complete genome of Desulfobacca acetoxidans DSM 11109.</title>
        <authorList>
            <consortium name="US DOE Joint Genome Institute (JGI-PGF)"/>
            <person name="Lucas S."/>
            <person name="Copeland A."/>
            <person name="Lapidus A."/>
            <person name="Bruce D."/>
            <person name="Goodwin L."/>
            <person name="Pitluck S."/>
            <person name="Peters L."/>
            <person name="Kyrpides N."/>
            <person name="Mavromatis K."/>
            <person name="Ivanova N."/>
            <person name="Ovchinnikova G."/>
            <person name="Teshima H."/>
            <person name="Detter J.C."/>
            <person name="Han C."/>
            <person name="Land M."/>
            <person name="Hauser L."/>
            <person name="Markowitz V."/>
            <person name="Cheng J.-F."/>
            <person name="Hugenholtz P."/>
            <person name="Woyke T."/>
            <person name="Wu D."/>
            <person name="Spring S."/>
            <person name="Schueler E."/>
            <person name="Brambilla E."/>
            <person name="Klenk H.-P."/>
            <person name="Eisen J.A."/>
        </authorList>
    </citation>
    <scope>NUCLEOTIDE SEQUENCE [LARGE SCALE GENOMIC DNA]</scope>
    <source>
        <strain evidence="2">ATCC 700848 / DSM 11109 / ASRB2</strain>
    </source>
</reference>
<dbReference type="KEGG" id="dao:Desac_2283"/>
<accession>F2NFI8</accession>
<name>F2NFI8_DESAR</name>
<keyword evidence="2" id="KW-1185">Reference proteome</keyword>
<evidence type="ECO:0000313" key="1">
    <source>
        <dbReference type="EMBL" id="AEB10107.1"/>
    </source>
</evidence>
<sequence length="84" mass="9893">MFVDTFTITRFVLSNGQEKRLYCRLIKSRQTPFATFRLYEDNQGHRWLEIVDGDQSWLEELVGETFEQRVATELLSLGLNKYSG</sequence>